<reference evidence="1 2" key="1">
    <citation type="journal article" date="2024" name="Commun. Biol.">
        <title>Comparative genomic analysis of thermophilic fungi reveals convergent evolutionary adaptations and gene losses.</title>
        <authorList>
            <person name="Steindorff A.S."/>
            <person name="Aguilar-Pontes M.V."/>
            <person name="Robinson A.J."/>
            <person name="Andreopoulos B."/>
            <person name="LaButti K."/>
            <person name="Kuo A."/>
            <person name="Mondo S."/>
            <person name="Riley R."/>
            <person name="Otillar R."/>
            <person name="Haridas S."/>
            <person name="Lipzen A."/>
            <person name="Grimwood J."/>
            <person name="Schmutz J."/>
            <person name="Clum A."/>
            <person name="Reid I.D."/>
            <person name="Moisan M.C."/>
            <person name="Butler G."/>
            <person name="Nguyen T.T.M."/>
            <person name="Dewar K."/>
            <person name="Conant G."/>
            <person name="Drula E."/>
            <person name="Henrissat B."/>
            <person name="Hansel C."/>
            <person name="Singer S."/>
            <person name="Hutchinson M.I."/>
            <person name="de Vries R.P."/>
            <person name="Natvig D.O."/>
            <person name="Powell A.J."/>
            <person name="Tsang A."/>
            <person name="Grigoriev I.V."/>
        </authorList>
    </citation>
    <scope>NUCLEOTIDE SEQUENCE [LARGE SCALE GENOMIC DNA]</scope>
    <source>
        <strain evidence="1 2">ATCC 24622</strain>
    </source>
</reference>
<accession>A0ABR3W678</accession>
<comment type="caution">
    <text evidence="1">The sequence shown here is derived from an EMBL/GenBank/DDBJ whole genome shotgun (WGS) entry which is preliminary data.</text>
</comment>
<gene>
    <name evidence="1" type="ORF">VTK73DRAFT_8906</name>
</gene>
<proteinExistence type="predicted"/>
<dbReference type="Proteomes" id="UP001586593">
    <property type="component" value="Unassembled WGS sequence"/>
</dbReference>
<organism evidence="1 2">
    <name type="scientific">Phialemonium thermophilum</name>
    <dbReference type="NCBI Taxonomy" id="223376"/>
    <lineage>
        <taxon>Eukaryota</taxon>
        <taxon>Fungi</taxon>
        <taxon>Dikarya</taxon>
        <taxon>Ascomycota</taxon>
        <taxon>Pezizomycotina</taxon>
        <taxon>Sordariomycetes</taxon>
        <taxon>Sordariomycetidae</taxon>
        <taxon>Cephalothecales</taxon>
        <taxon>Cephalothecaceae</taxon>
        <taxon>Phialemonium</taxon>
    </lineage>
</organism>
<dbReference type="EMBL" id="JAZHXJ010000690">
    <property type="protein sequence ID" value="KAL1853676.1"/>
    <property type="molecule type" value="Genomic_DNA"/>
</dbReference>
<name>A0ABR3W678_9PEZI</name>
<sequence length="267" mass="29684">MEEAYDDPSKMTIATGCQGSRVVGSLRRCTFLELCDYLWTDRHHPDGTPYGDEKPDPRAVKIDGRVNNLDRISPSVLTRALFTAKEEIDGRNVKLSMRRGYIGGVDGEKLIGESDWYRATEKVGDSLRNAAAACNSDAKRAQFGRFPDLAAEGSKLVVDLRIADSNEFALGKNGLSKYAGGRYVYTKRYDPLSDSMLGLNSNTQQPDRETTIEAWQESEDGFPALSKEDATELYDRAVQQLDAADGNRHKMAIQSAQEAERRRTLSC</sequence>
<protein>
    <submittedName>
        <fullName evidence="1">Uncharacterized protein</fullName>
    </submittedName>
</protein>
<evidence type="ECO:0000313" key="1">
    <source>
        <dbReference type="EMBL" id="KAL1853676.1"/>
    </source>
</evidence>
<keyword evidence="2" id="KW-1185">Reference proteome</keyword>
<evidence type="ECO:0000313" key="2">
    <source>
        <dbReference type="Proteomes" id="UP001586593"/>
    </source>
</evidence>